<feature type="region of interest" description="Disordered" evidence="1">
    <location>
        <begin position="116"/>
        <end position="141"/>
    </location>
</feature>
<evidence type="ECO:0000256" key="1">
    <source>
        <dbReference type="SAM" id="MobiDB-lite"/>
    </source>
</evidence>
<dbReference type="AlphaFoldDB" id="J9FK60"/>
<reference evidence="3" key="1">
    <citation type="submission" date="2012-08" db="EMBL/GenBank/DDBJ databases">
        <title>The Genome Sequence of Wuchereria bancrofti.</title>
        <authorList>
            <person name="Nutman T.B."/>
            <person name="Fink D.L."/>
            <person name="Russ C."/>
            <person name="Young S."/>
            <person name="Zeng Q."/>
            <person name="Koehrsen M."/>
            <person name="Alvarado L."/>
            <person name="Berlin A."/>
            <person name="Chapman S.B."/>
            <person name="Chen Z."/>
            <person name="Freedman E."/>
            <person name="Gellesch M."/>
            <person name="Goldberg J."/>
            <person name="Griggs A."/>
            <person name="Gujja S."/>
            <person name="Heilman E.R."/>
            <person name="Heiman D."/>
            <person name="Hepburn T."/>
            <person name="Howarth C."/>
            <person name="Jen D."/>
            <person name="Larson L."/>
            <person name="Lewis B."/>
            <person name="Mehta T."/>
            <person name="Park D."/>
            <person name="Pearson M."/>
            <person name="Roberts A."/>
            <person name="Saif S."/>
            <person name="Shea T."/>
            <person name="Shenoy N."/>
            <person name="Sisk P."/>
            <person name="Stolte C."/>
            <person name="Sykes S."/>
            <person name="Walk T."/>
            <person name="White J."/>
            <person name="Yandava C."/>
            <person name="Haas B."/>
            <person name="Henn M.R."/>
            <person name="Nusbaum C."/>
            <person name="Birren B."/>
        </authorList>
    </citation>
    <scope>NUCLEOTIDE SEQUENCE [LARGE SCALE GENOMIC DNA]</scope>
    <source>
        <strain evidence="3">NA</strain>
    </source>
</reference>
<organism evidence="2 3">
    <name type="scientific">Wuchereria bancrofti</name>
    <dbReference type="NCBI Taxonomy" id="6293"/>
    <lineage>
        <taxon>Eukaryota</taxon>
        <taxon>Metazoa</taxon>
        <taxon>Ecdysozoa</taxon>
        <taxon>Nematoda</taxon>
        <taxon>Chromadorea</taxon>
        <taxon>Rhabditida</taxon>
        <taxon>Spirurina</taxon>
        <taxon>Spiruromorpha</taxon>
        <taxon>Filarioidea</taxon>
        <taxon>Onchocercidae</taxon>
        <taxon>Wuchereria</taxon>
    </lineage>
</organism>
<dbReference type="Proteomes" id="UP000004810">
    <property type="component" value="Unassembled WGS sequence"/>
</dbReference>
<evidence type="ECO:0000313" key="3">
    <source>
        <dbReference type="Proteomes" id="UP000004810"/>
    </source>
</evidence>
<dbReference type="EMBL" id="ADBV01000306">
    <property type="protein sequence ID" value="EJW87734.1"/>
    <property type="molecule type" value="Genomic_DNA"/>
</dbReference>
<sequence>MTCALSIFGRENEYARPNPAHIFCTMKKDEWEEDRHGISLLRIMQSRLRGALSTTNNDDPLRSLLEHHRQIMKSSTALLLFRHRSASQRMAFSVIDSSLKAAKSRVSSKLGKYAETGEGDGWTSDENLTRAPLSNDPSPPREHLTLGRLYPLISLSVPSTTLLSDGRFVTMTKNVRLTGRYSSINSNRKNFNVCPWPIHSLSI</sequence>
<comment type="caution">
    <text evidence="2">The sequence shown here is derived from an EMBL/GenBank/DDBJ whole genome shotgun (WGS) entry which is preliminary data.</text>
</comment>
<gene>
    <name evidence="2" type="ORF">WUBG_01356</name>
</gene>
<accession>J9FK60</accession>
<proteinExistence type="predicted"/>
<name>J9FK60_WUCBA</name>
<evidence type="ECO:0000313" key="2">
    <source>
        <dbReference type="EMBL" id="EJW87734.1"/>
    </source>
</evidence>
<protein>
    <submittedName>
        <fullName evidence="2">Uncharacterized protein</fullName>
    </submittedName>
</protein>